<evidence type="ECO:0000313" key="3">
    <source>
        <dbReference type="Proteomes" id="UP001634394"/>
    </source>
</evidence>
<dbReference type="EMBL" id="JBJQND010000013">
    <property type="protein sequence ID" value="KAL3856289.1"/>
    <property type="molecule type" value="Genomic_DNA"/>
</dbReference>
<name>A0ABD3V6R8_SINWO</name>
<proteinExistence type="predicted"/>
<evidence type="ECO:0000256" key="1">
    <source>
        <dbReference type="SAM" id="SignalP"/>
    </source>
</evidence>
<comment type="caution">
    <text evidence="2">The sequence shown here is derived from an EMBL/GenBank/DDBJ whole genome shotgun (WGS) entry which is preliminary data.</text>
</comment>
<feature type="chain" id="PRO_5044725101" evidence="1">
    <location>
        <begin position="23"/>
        <end position="158"/>
    </location>
</feature>
<dbReference type="Proteomes" id="UP001634394">
    <property type="component" value="Unassembled WGS sequence"/>
</dbReference>
<organism evidence="2 3">
    <name type="scientific">Sinanodonta woodiana</name>
    <name type="common">Chinese pond mussel</name>
    <name type="synonym">Anodonta woodiana</name>
    <dbReference type="NCBI Taxonomy" id="1069815"/>
    <lineage>
        <taxon>Eukaryota</taxon>
        <taxon>Metazoa</taxon>
        <taxon>Spiralia</taxon>
        <taxon>Lophotrochozoa</taxon>
        <taxon>Mollusca</taxon>
        <taxon>Bivalvia</taxon>
        <taxon>Autobranchia</taxon>
        <taxon>Heteroconchia</taxon>
        <taxon>Palaeoheterodonta</taxon>
        <taxon>Unionida</taxon>
        <taxon>Unionoidea</taxon>
        <taxon>Unionidae</taxon>
        <taxon>Unioninae</taxon>
        <taxon>Sinanodonta</taxon>
    </lineage>
</organism>
<sequence length="158" mass="17682">MLRVLLSVMVPILGDILKLGMARKSEKPVSVIISDVCMPRDTDRIVYRSKNATNVYVGFDYVESGIVHFMQWALQGENILPRGKAEYDSVKSVNFRDKISEPHILAAAGKDVERGFKQKMVSCGRAPCSIDKLMHVLAEYSLQMKEISFKPGCLNSSK</sequence>
<keyword evidence="1" id="KW-0732">Signal</keyword>
<gene>
    <name evidence="2" type="ORF">ACJMK2_011062</name>
</gene>
<accession>A0ABD3V6R8</accession>
<dbReference type="EMBL" id="JBJQND010000013">
    <property type="protein sequence ID" value="KAL3856290.1"/>
    <property type="molecule type" value="Genomic_DNA"/>
</dbReference>
<dbReference type="EMBL" id="JBJQND010000013">
    <property type="protein sequence ID" value="KAL3856288.1"/>
    <property type="molecule type" value="Genomic_DNA"/>
</dbReference>
<dbReference type="AlphaFoldDB" id="A0ABD3V6R8"/>
<feature type="signal peptide" evidence="1">
    <location>
        <begin position="1"/>
        <end position="22"/>
    </location>
</feature>
<keyword evidence="3" id="KW-1185">Reference proteome</keyword>
<reference evidence="2 3" key="1">
    <citation type="submission" date="2024-11" db="EMBL/GenBank/DDBJ databases">
        <title>Chromosome-level genome assembly of the freshwater bivalve Anodonta woodiana.</title>
        <authorList>
            <person name="Chen X."/>
        </authorList>
    </citation>
    <scope>NUCLEOTIDE SEQUENCE [LARGE SCALE GENOMIC DNA]</scope>
    <source>
        <strain evidence="2">MN2024</strain>
        <tissue evidence="2">Gills</tissue>
    </source>
</reference>
<protein>
    <submittedName>
        <fullName evidence="2">Uncharacterized protein</fullName>
    </submittedName>
</protein>
<evidence type="ECO:0000313" key="2">
    <source>
        <dbReference type="EMBL" id="KAL3856288.1"/>
    </source>
</evidence>